<feature type="chain" id="PRO_5047471383" evidence="1">
    <location>
        <begin position="22"/>
        <end position="85"/>
    </location>
</feature>
<evidence type="ECO:0000313" key="2">
    <source>
        <dbReference type="EMBL" id="WRY32840.1"/>
    </source>
</evidence>
<keyword evidence="1" id="KW-0732">Signal</keyword>
<accession>A0ABZ1DVQ1</accession>
<feature type="signal peptide" evidence="1">
    <location>
        <begin position="1"/>
        <end position="21"/>
    </location>
</feature>
<protein>
    <submittedName>
        <fullName evidence="2">Uncharacterized protein</fullName>
    </submittedName>
</protein>
<organism evidence="2 3">
    <name type="scientific">Thioclava litoralis</name>
    <dbReference type="NCBI Taxonomy" id="3076557"/>
    <lineage>
        <taxon>Bacteria</taxon>
        <taxon>Pseudomonadati</taxon>
        <taxon>Pseudomonadota</taxon>
        <taxon>Alphaproteobacteria</taxon>
        <taxon>Rhodobacterales</taxon>
        <taxon>Paracoccaceae</taxon>
        <taxon>Thioclava</taxon>
    </lineage>
</organism>
<evidence type="ECO:0000256" key="1">
    <source>
        <dbReference type="SAM" id="SignalP"/>
    </source>
</evidence>
<keyword evidence="3" id="KW-1185">Reference proteome</keyword>
<dbReference type="EMBL" id="CP135443">
    <property type="protein sequence ID" value="WRY32840.1"/>
    <property type="molecule type" value="Genomic_DNA"/>
</dbReference>
<dbReference type="Proteomes" id="UP001623290">
    <property type="component" value="Chromosome"/>
</dbReference>
<name>A0ABZ1DVQ1_9RHOB</name>
<dbReference type="RefSeq" id="WP_406720347.1">
    <property type="nucleotide sequence ID" value="NZ_CP135443.1"/>
</dbReference>
<gene>
    <name evidence="2" type="ORF">RPE78_08970</name>
</gene>
<evidence type="ECO:0000313" key="3">
    <source>
        <dbReference type="Proteomes" id="UP001623290"/>
    </source>
</evidence>
<reference evidence="2 3" key="1">
    <citation type="submission" date="2023-09" db="EMBL/GenBank/DDBJ databases">
        <title>Thioclava shenzhenensis sp. nov., a multidrug resistant bacteria-antagonizing species isolated from coastal seawater.</title>
        <authorList>
            <person name="Long M."/>
        </authorList>
    </citation>
    <scope>NUCLEOTIDE SEQUENCE [LARGE SCALE GENOMIC DNA]</scope>
    <source>
        <strain evidence="2 3">FTW29</strain>
    </source>
</reference>
<sequence>MLKIFVMAVGVMATLSGAGRAQEAAVPALSSPAQSFLERLHALDGPRAAVYAGCCKTCHKGKACGNSCISRSKQCHKGVGCACDG</sequence>
<proteinExistence type="predicted"/>